<evidence type="ECO:0000313" key="1">
    <source>
        <dbReference type="EMBL" id="MEC4720380.1"/>
    </source>
</evidence>
<proteinExistence type="predicted"/>
<accession>A0ABU6J9P6</accession>
<evidence type="ECO:0008006" key="3">
    <source>
        <dbReference type="Google" id="ProtNLM"/>
    </source>
</evidence>
<gene>
    <name evidence="1" type="ORF">RY831_14555</name>
</gene>
<dbReference type="Proteomes" id="UP001352263">
    <property type="component" value="Unassembled WGS sequence"/>
</dbReference>
<dbReference type="RefSeq" id="WP_326507097.1">
    <property type="nucleotide sequence ID" value="NZ_JAWIIV010000011.1"/>
</dbReference>
<keyword evidence="2" id="KW-1185">Reference proteome</keyword>
<protein>
    <recommendedName>
        <fullName evidence="3">Histidine kinase</fullName>
    </recommendedName>
</protein>
<organism evidence="1 2">
    <name type="scientific">Noviherbaspirillum album</name>
    <dbReference type="NCBI Taxonomy" id="3080276"/>
    <lineage>
        <taxon>Bacteria</taxon>
        <taxon>Pseudomonadati</taxon>
        <taxon>Pseudomonadota</taxon>
        <taxon>Betaproteobacteria</taxon>
        <taxon>Burkholderiales</taxon>
        <taxon>Oxalobacteraceae</taxon>
        <taxon>Noviherbaspirillum</taxon>
    </lineage>
</organism>
<name>A0ABU6J9P6_9BURK</name>
<comment type="caution">
    <text evidence="1">The sequence shown here is derived from an EMBL/GenBank/DDBJ whole genome shotgun (WGS) entry which is preliminary data.</text>
</comment>
<dbReference type="EMBL" id="JAWIIV010000011">
    <property type="protein sequence ID" value="MEC4720380.1"/>
    <property type="molecule type" value="Genomic_DNA"/>
</dbReference>
<sequence>MERHNREFVTAVFKATTNLAELYDQILQTVKESPQLPAADFLDALGLGVYDTGGGSLAYAIFNPDGEHIYVTDNSGQALPDAIGDSWVGLYGPDDSQAVKGYFP</sequence>
<reference evidence="1 2" key="1">
    <citation type="submission" date="2023-10" db="EMBL/GenBank/DDBJ databases">
        <title>Noviherbaspirillum sp. CPCC 100848 genome assembly.</title>
        <authorList>
            <person name="Li X.Y."/>
            <person name="Fang X.M."/>
        </authorList>
    </citation>
    <scope>NUCLEOTIDE SEQUENCE [LARGE SCALE GENOMIC DNA]</scope>
    <source>
        <strain evidence="1 2">CPCC 100848</strain>
    </source>
</reference>
<evidence type="ECO:0000313" key="2">
    <source>
        <dbReference type="Proteomes" id="UP001352263"/>
    </source>
</evidence>